<accession>G1WL77</accession>
<dbReference type="Proteomes" id="UP000004830">
    <property type="component" value="Unassembled WGS sequence"/>
</dbReference>
<proteinExistence type="predicted"/>
<evidence type="ECO:0000313" key="1">
    <source>
        <dbReference type="EMBL" id="EGX68400.1"/>
    </source>
</evidence>
<protein>
    <submittedName>
        <fullName evidence="1">Uncharacterized protein</fullName>
    </submittedName>
</protein>
<dbReference type="EMBL" id="ADLS01000033">
    <property type="protein sequence ID" value="EGX68400.1"/>
    <property type="molecule type" value="Genomic_DNA"/>
</dbReference>
<evidence type="ECO:0000313" key="2">
    <source>
        <dbReference type="Proteomes" id="UP000004830"/>
    </source>
</evidence>
<gene>
    <name evidence="1" type="ORF">HMPREF9452_02090</name>
</gene>
<dbReference type="AlphaFoldDB" id="G1WL77"/>
<name>G1WL77_9ACTN</name>
<dbReference type="STRING" id="742742.HMPREF9452_02090"/>
<dbReference type="PATRIC" id="fig|742742.3.peg.2064"/>
<dbReference type="HOGENOM" id="CLU_2011355_0_0_11"/>
<reference evidence="1 2" key="1">
    <citation type="submission" date="2011-06" db="EMBL/GenBank/DDBJ databases">
        <title>The Genome Sequence of Collinsella tanakaei YIT 12063.</title>
        <authorList>
            <consortium name="The Broad Institute Genome Sequencing Platform"/>
            <person name="Earl A."/>
            <person name="Ward D."/>
            <person name="Feldgarden M."/>
            <person name="Gevers D."/>
            <person name="Morotomi M."/>
            <person name="Young S.K."/>
            <person name="Zeng Q."/>
            <person name="Gargeya S."/>
            <person name="Fitzgerald M."/>
            <person name="Haas B."/>
            <person name="Abouelleil A."/>
            <person name="Alvarado L."/>
            <person name="Arachchi H.M."/>
            <person name="Berlin A."/>
            <person name="Brown A."/>
            <person name="Chapman S.B."/>
            <person name="Chen Z."/>
            <person name="Dunbar C."/>
            <person name="Freedman E."/>
            <person name="Gearin G."/>
            <person name="Gellesch M."/>
            <person name="Goldberg J."/>
            <person name="Griggs A."/>
            <person name="Gujja S."/>
            <person name="Heiman D."/>
            <person name="Howarth C."/>
            <person name="Larson L."/>
            <person name="Lui A."/>
            <person name="MacDonald P.J.P."/>
            <person name="Mehta T."/>
            <person name="Montmayeur A."/>
            <person name="Murphy C."/>
            <person name="Neiman D."/>
            <person name="Pearson M."/>
            <person name="Priest M."/>
            <person name="Roberts A."/>
            <person name="Saif S."/>
            <person name="Shea T."/>
            <person name="Shenoy N."/>
            <person name="Sisk P."/>
            <person name="Stolte C."/>
            <person name="Sykes S."/>
            <person name="Wortman J."/>
            <person name="Nusbaum C."/>
            <person name="Birren B."/>
        </authorList>
    </citation>
    <scope>NUCLEOTIDE SEQUENCE [LARGE SCALE GENOMIC DNA]</scope>
    <source>
        <strain evidence="1 2">YIT 12063</strain>
    </source>
</reference>
<organism evidence="1 2">
    <name type="scientific">Collinsella tanakaei YIT 12063</name>
    <dbReference type="NCBI Taxonomy" id="742742"/>
    <lineage>
        <taxon>Bacteria</taxon>
        <taxon>Bacillati</taxon>
        <taxon>Actinomycetota</taxon>
        <taxon>Coriobacteriia</taxon>
        <taxon>Coriobacteriales</taxon>
        <taxon>Coriobacteriaceae</taxon>
        <taxon>Collinsella</taxon>
    </lineage>
</organism>
<keyword evidence="2" id="KW-1185">Reference proteome</keyword>
<comment type="caution">
    <text evidence="1">The sequence shown here is derived from an EMBL/GenBank/DDBJ whole genome shotgun (WGS) entry which is preliminary data.</text>
</comment>
<sequence length="123" mass="14487">MRRIDAESLGKNELDSAHKSGICFNNLLFNEVGWFVDSKRESSGEPDYEILGNPGEPDRGPLFTCCMMEERIFSHENGRFHNWWYADLYDDLIVFYAPFKDGEKDTVPVKAWRRYNQVWRGKE</sequence>